<accession>A0ABT9RZK9</accession>
<protein>
    <submittedName>
        <fullName evidence="2">Uncharacterized protein with LGFP repeats</fullName>
    </submittedName>
</protein>
<evidence type="ECO:0000313" key="3">
    <source>
        <dbReference type="Proteomes" id="UP001226577"/>
    </source>
</evidence>
<reference evidence="2 3" key="1">
    <citation type="submission" date="2023-07" db="EMBL/GenBank/DDBJ databases">
        <title>Sorghum-associated microbial communities from plants grown in Nebraska, USA.</title>
        <authorList>
            <person name="Schachtman D."/>
        </authorList>
    </citation>
    <scope>NUCLEOTIDE SEQUENCE [LARGE SCALE GENOMIC DNA]</scope>
    <source>
        <strain evidence="2 3">CC222</strain>
    </source>
</reference>
<keyword evidence="1" id="KW-0732">Signal</keyword>
<evidence type="ECO:0000256" key="1">
    <source>
        <dbReference type="SAM" id="SignalP"/>
    </source>
</evidence>
<gene>
    <name evidence="2" type="ORF">J2X98_003336</name>
</gene>
<feature type="signal peptide" evidence="1">
    <location>
        <begin position="1"/>
        <end position="24"/>
    </location>
</feature>
<evidence type="ECO:0000313" key="2">
    <source>
        <dbReference type="EMBL" id="MDP9889724.1"/>
    </source>
</evidence>
<feature type="chain" id="PRO_5046588470" evidence="1">
    <location>
        <begin position="25"/>
        <end position="194"/>
    </location>
</feature>
<name>A0ABT9RZK9_9MICC</name>
<dbReference type="RefSeq" id="WP_307310276.1">
    <property type="nucleotide sequence ID" value="NZ_JAUSRE010000019.1"/>
</dbReference>
<dbReference type="Proteomes" id="UP001226577">
    <property type="component" value="Unassembled WGS sequence"/>
</dbReference>
<proteinExistence type="predicted"/>
<organism evidence="2 3">
    <name type="scientific">Pseudarthrobacter enclensis</name>
    <dbReference type="NCBI Taxonomy" id="993070"/>
    <lineage>
        <taxon>Bacteria</taxon>
        <taxon>Bacillati</taxon>
        <taxon>Actinomycetota</taxon>
        <taxon>Actinomycetes</taxon>
        <taxon>Micrococcales</taxon>
        <taxon>Micrococcaceae</taxon>
        <taxon>Pseudarthrobacter</taxon>
    </lineage>
</organism>
<sequence>MRRTRPAVLVMALALTLGNGLGGAALGPTMGAASAAAAQWNVRASMVVEQAGDDEIAEHYLQLGGSASFLGTAVGSAYDIAGGRAQEFERGTIYWSPGTGAHELHGEIRRNYLALGGPAGFLGFPLTDETATPGAPGRYNDFARGTIYWSPGTGAHELHGEIRRNYLALGGPAGFLGFPLTDETATPGAPGRYN</sequence>
<dbReference type="InterPro" id="IPR013207">
    <property type="entry name" value="LGFP"/>
</dbReference>
<keyword evidence="3" id="KW-1185">Reference proteome</keyword>
<dbReference type="EMBL" id="JAUSRE010000019">
    <property type="protein sequence ID" value="MDP9889724.1"/>
    <property type="molecule type" value="Genomic_DNA"/>
</dbReference>
<comment type="caution">
    <text evidence="2">The sequence shown here is derived from an EMBL/GenBank/DDBJ whole genome shotgun (WGS) entry which is preliminary data.</text>
</comment>
<dbReference type="Pfam" id="PF08310">
    <property type="entry name" value="LGFP"/>
    <property type="match status" value="2"/>
</dbReference>
<feature type="non-terminal residue" evidence="2">
    <location>
        <position position="194"/>
    </location>
</feature>